<dbReference type="GO" id="GO:0016491">
    <property type="term" value="F:oxidoreductase activity"/>
    <property type="evidence" value="ECO:0007669"/>
    <property type="project" value="InterPro"/>
</dbReference>
<dbReference type="InterPro" id="IPR036249">
    <property type="entry name" value="Thioredoxin-like_sf"/>
</dbReference>
<dbReference type="CDD" id="cd02969">
    <property type="entry name" value="PRX_like1"/>
    <property type="match status" value="1"/>
</dbReference>
<dbReference type="Pfam" id="PF00578">
    <property type="entry name" value="AhpC-TSA"/>
    <property type="match status" value="1"/>
</dbReference>
<name>A0A849C2S7_9NOCA</name>
<proteinExistence type="predicted"/>
<accession>A0A849C2S7</accession>
<dbReference type="AlphaFoldDB" id="A0A849C2S7"/>
<keyword evidence="3" id="KW-1185">Reference proteome</keyword>
<dbReference type="EMBL" id="JABELX010000009">
    <property type="protein sequence ID" value="NNH73043.1"/>
    <property type="molecule type" value="Genomic_DNA"/>
</dbReference>
<dbReference type="RefSeq" id="WP_067523445.1">
    <property type="nucleotide sequence ID" value="NZ_JABELX010000009.1"/>
</dbReference>
<dbReference type="Gene3D" id="3.40.30.10">
    <property type="entry name" value="Glutaredoxin"/>
    <property type="match status" value="1"/>
</dbReference>
<dbReference type="InterPro" id="IPR000866">
    <property type="entry name" value="AhpC/TSA"/>
</dbReference>
<evidence type="ECO:0000313" key="3">
    <source>
        <dbReference type="Proteomes" id="UP000586827"/>
    </source>
</evidence>
<dbReference type="GO" id="GO:0016209">
    <property type="term" value="F:antioxidant activity"/>
    <property type="evidence" value="ECO:0007669"/>
    <property type="project" value="InterPro"/>
</dbReference>
<dbReference type="SUPFAM" id="SSF52833">
    <property type="entry name" value="Thioredoxin-like"/>
    <property type="match status" value="1"/>
</dbReference>
<evidence type="ECO:0000259" key="1">
    <source>
        <dbReference type="PROSITE" id="PS51352"/>
    </source>
</evidence>
<evidence type="ECO:0000313" key="2">
    <source>
        <dbReference type="EMBL" id="NNH73043.1"/>
    </source>
</evidence>
<protein>
    <submittedName>
        <fullName evidence="2">Thioredoxin family protein</fullName>
    </submittedName>
</protein>
<gene>
    <name evidence="2" type="ORF">HLB23_24810</name>
</gene>
<dbReference type="PROSITE" id="PS51352">
    <property type="entry name" value="THIOREDOXIN_2"/>
    <property type="match status" value="1"/>
</dbReference>
<feature type="domain" description="Thioredoxin" evidence="1">
    <location>
        <begin position="8"/>
        <end position="159"/>
    </location>
</feature>
<dbReference type="PANTHER" id="PTHR43640:SF1">
    <property type="entry name" value="THIOREDOXIN-DEPENDENT PEROXIREDOXIN"/>
    <property type="match status" value="1"/>
</dbReference>
<comment type="caution">
    <text evidence="2">The sequence shown here is derived from an EMBL/GenBank/DDBJ whole genome shotgun (WGS) entry which is preliminary data.</text>
</comment>
<dbReference type="InterPro" id="IPR047262">
    <property type="entry name" value="PRX-like1"/>
</dbReference>
<dbReference type="PANTHER" id="PTHR43640">
    <property type="entry name" value="OS07G0260300 PROTEIN"/>
    <property type="match status" value="1"/>
</dbReference>
<dbReference type="Proteomes" id="UP000586827">
    <property type="component" value="Unassembled WGS sequence"/>
</dbReference>
<dbReference type="InterPro" id="IPR013766">
    <property type="entry name" value="Thioredoxin_domain"/>
</dbReference>
<organism evidence="2 3">
    <name type="scientific">Nocardia uniformis</name>
    <dbReference type="NCBI Taxonomy" id="53432"/>
    <lineage>
        <taxon>Bacteria</taxon>
        <taxon>Bacillati</taxon>
        <taxon>Actinomycetota</taxon>
        <taxon>Actinomycetes</taxon>
        <taxon>Mycobacteriales</taxon>
        <taxon>Nocardiaceae</taxon>
        <taxon>Nocardia</taxon>
    </lineage>
</organism>
<sequence>MALKSLMVQLGTPAPDFTLPSIDGAAVSLGSFADQPALLVAFLSNHCPYVQRIERAFGAITAELRAEGLATVGICSNDVHDYPDDDAEHLREQVRRAGFQFPYLIDESQEVAKAFRAACTPDLFLYGVDRRLAYRGEFDAARPGNDLPSDGASLRSAISLVFAGGLVPEPHRPSIGCGIKWKPGNEPRMTVL</sequence>
<reference evidence="2 3" key="1">
    <citation type="submission" date="2020-05" db="EMBL/GenBank/DDBJ databases">
        <title>MicrobeNet Type strains.</title>
        <authorList>
            <person name="Nicholson A.C."/>
        </authorList>
    </citation>
    <scope>NUCLEOTIDE SEQUENCE [LARGE SCALE GENOMIC DNA]</scope>
    <source>
        <strain evidence="2 3">JCM 3224</strain>
    </source>
</reference>